<dbReference type="InterPro" id="IPR050836">
    <property type="entry name" value="SDS22/Internalin_LRR"/>
</dbReference>
<name>A0A146K0R5_9EUKA</name>
<dbReference type="Pfam" id="PF12799">
    <property type="entry name" value="LRR_4"/>
    <property type="match status" value="1"/>
</dbReference>
<evidence type="ECO:0008006" key="4">
    <source>
        <dbReference type="Google" id="ProtNLM"/>
    </source>
</evidence>
<gene>
    <name evidence="3" type="ORF">TPC1_31179</name>
</gene>
<evidence type="ECO:0000313" key="3">
    <source>
        <dbReference type="EMBL" id="JAP89326.1"/>
    </source>
</evidence>
<dbReference type="PROSITE" id="PS51450">
    <property type="entry name" value="LRR"/>
    <property type="match status" value="1"/>
</dbReference>
<feature type="non-terminal residue" evidence="3">
    <location>
        <position position="1"/>
    </location>
</feature>
<dbReference type="PANTHER" id="PTHR46652">
    <property type="entry name" value="LEUCINE-RICH REPEAT AND IQ DOMAIN-CONTAINING PROTEIN 1-RELATED"/>
    <property type="match status" value="1"/>
</dbReference>
<organism evidence="3">
    <name type="scientific">Trepomonas sp. PC1</name>
    <dbReference type="NCBI Taxonomy" id="1076344"/>
    <lineage>
        <taxon>Eukaryota</taxon>
        <taxon>Metamonada</taxon>
        <taxon>Diplomonadida</taxon>
        <taxon>Hexamitidae</taxon>
        <taxon>Hexamitinae</taxon>
        <taxon>Trepomonas</taxon>
    </lineage>
</organism>
<dbReference type="InterPro" id="IPR001611">
    <property type="entry name" value="Leu-rich_rpt"/>
</dbReference>
<dbReference type="SUPFAM" id="SSF52058">
    <property type="entry name" value="L domain-like"/>
    <property type="match status" value="1"/>
</dbReference>
<feature type="non-terminal residue" evidence="3">
    <location>
        <position position="398"/>
    </location>
</feature>
<proteinExistence type="predicted"/>
<dbReference type="EMBL" id="GDID01007280">
    <property type="protein sequence ID" value="JAP89326.1"/>
    <property type="molecule type" value="Transcribed_RNA"/>
</dbReference>
<dbReference type="InterPro" id="IPR025875">
    <property type="entry name" value="Leu-rich_rpt_4"/>
</dbReference>
<evidence type="ECO:0000256" key="2">
    <source>
        <dbReference type="ARBA" id="ARBA00022737"/>
    </source>
</evidence>
<accession>A0A146K0R5</accession>
<keyword evidence="2" id="KW-0677">Repeat</keyword>
<keyword evidence="1" id="KW-0433">Leucine-rich repeat</keyword>
<dbReference type="AlphaFoldDB" id="A0A146K0R5"/>
<evidence type="ECO:0000256" key="1">
    <source>
        <dbReference type="ARBA" id="ARBA00022614"/>
    </source>
</evidence>
<reference evidence="3" key="1">
    <citation type="submission" date="2015-07" db="EMBL/GenBank/DDBJ databases">
        <title>Adaptation to a free-living lifestyle via gene acquisitions in the diplomonad Trepomonas sp. PC1.</title>
        <authorList>
            <person name="Xu F."/>
            <person name="Jerlstrom-Hultqvist J."/>
            <person name="Kolisko M."/>
            <person name="Simpson A.G.B."/>
            <person name="Roger A.J."/>
            <person name="Svard S.G."/>
            <person name="Andersson J.O."/>
        </authorList>
    </citation>
    <scope>NUCLEOTIDE SEQUENCE</scope>
    <source>
        <strain evidence="3">PC1</strain>
    </source>
</reference>
<dbReference type="PANTHER" id="PTHR46652:SF3">
    <property type="entry name" value="LEUCINE-RICH REPEAT-CONTAINING PROTEIN 9"/>
    <property type="match status" value="1"/>
</dbReference>
<dbReference type="InterPro" id="IPR032675">
    <property type="entry name" value="LRR_dom_sf"/>
</dbReference>
<sequence length="398" mass="45923">DNDIGDVHELQNLSKCVKLEQLLIQNNPVSKHEYINESLVLAFQNNRELFIDVFPNFDQEMKSTRVSLENAALHFQNINTKTFALPVQFQLSYFSQTQLTQAHVENIKLEFQQLDSFLKNQSLQLLVMKNNGCEIEHFNNLSQSCTTLELKHNNVRLVGLDRRQLVNLLLDTCTVTDMQTVCCQNLVFSDCDLSCVLDRAVFLTAKTIRINRCGLSEMPKFNSCFHEIDVSENGISVLANVPNNLTVLNCSNNQISDLRSLSHLNQLHGLIAANNRISSLKPLNLQMLRKLDLFNNCLANSFQLGYLQHNSLEEMSFQKNPMCDENLFQQRLATLQQHYKYRETDEHKAYVRLKLPITPLSSFKEFLHFDTFALDLRTQRRSVQVKLVKILKKAKKIE</sequence>
<dbReference type="Gene3D" id="3.80.10.10">
    <property type="entry name" value="Ribonuclease Inhibitor"/>
    <property type="match status" value="1"/>
</dbReference>
<protein>
    <recommendedName>
        <fullName evidence="4">Leucine rich repeats-containing protein</fullName>
    </recommendedName>
</protein>